<evidence type="ECO:0000256" key="7">
    <source>
        <dbReference type="HAMAP-Rule" id="MF_01147"/>
    </source>
</evidence>
<feature type="binding site" evidence="7">
    <location>
        <position position="139"/>
    </location>
    <ligand>
        <name>a 1,2-diacyl-sn-glycero-3-phospho-(1'-sn-glycerol)</name>
        <dbReference type="ChEBI" id="CHEBI:64716"/>
    </ligand>
</feature>
<reference evidence="9" key="1">
    <citation type="submission" date="2016-03" db="EMBL/GenBank/DDBJ databases">
        <title>Complete genome sequence of Solimmundus cernigliae, representing a novel lineage of polycyclic aromatic hydrocarbon degraders within the Gammaproteobacteria.</title>
        <authorList>
            <person name="Singleton D.R."/>
            <person name="Dickey A.N."/>
            <person name="Scholl E.H."/>
            <person name="Wright F.A."/>
            <person name="Aitken M.D."/>
        </authorList>
    </citation>
    <scope>NUCLEOTIDE SEQUENCE [LARGE SCALE GENOMIC DNA]</scope>
    <source>
        <strain evidence="9">TR3.2</strain>
    </source>
</reference>
<feature type="transmembrane region" description="Helical" evidence="7">
    <location>
        <begin position="56"/>
        <end position="76"/>
    </location>
</feature>
<comment type="function">
    <text evidence="7">Catalyzes the transfer of the diacylglyceryl group from phosphatidylglycerol to the sulfhydryl group of the N-terminal cysteine of a prolipoprotein, the first step in the formation of mature lipoproteins.</text>
</comment>
<dbReference type="PANTHER" id="PTHR30589">
    <property type="entry name" value="PROLIPOPROTEIN DIACYLGLYCERYL TRANSFERASE"/>
    <property type="match status" value="1"/>
</dbReference>
<keyword evidence="2 7" id="KW-1003">Cell membrane</keyword>
<keyword evidence="5 7" id="KW-1133">Transmembrane helix</keyword>
<comment type="pathway">
    <text evidence="7">Protein modification; lipoprotein biosynthesis (diacylglyceryl transfer).</text>
</comment>
<name>A0A1B1YWT2_9GAMM</name>
<dbReference type="UniPathway" id="UPA00664"/>
<dbReference type="HAMAP" id="MF_01147">
    <property type="entry name" value="Lgt"/>
    <property type="match status" value="1"/>
</dbReference>
<evidence type="ECO:0000256" key="1">
    <source>
        <dbReference type="ARBA" id="ARBA00007150"/>
    </source>
</evidence>
<evidence type="ECO:0000313" key="9">
    <source>
        <dbReference type="Proteomes" id="UP000092952"/>
    </source>
</evidence>
<proteinExistence type="inferred from homology"/>
<keyword evidence="6 7" id="KW-0472">Membrane</keyword>
<dbReference type="RefSeq" id="WP_068807208.1">
    <property type="nucleotide sequence ID" value="NZ_CP014671.1"/>
</dbReference>
<dbReference type="Proteomes" id="UP000092952">
    <property type="component" value="Chromosome"/>
</dbReference>
<evidence type="ECO:0000313" key="8">
    <source>
        <dbReference type="EMBL" id="ANX05324.1"/>
    </source>
</evidence>
<dbReference type="InParanoid" id="A0A1B1YWT2"/>
<dbReference type="GO" id="GO:0005886">
    <property type="term" value="C:plasma membrane"/>
    <property type="evidence" value="ECO:0007669"/>
    <property type="project" value="UniProtKB-SubCell"/>
</dbReference>
<sequence length="261" mass="28495">MLHHPAIDPVALHLGPLAIRWYGLMYLVGFAAAWWLGRRRAQRPGSGWQVSELGDLIFYCAMGAVLGGRIGYVLFYQPGYYLSHPAAILQAWQGGMSFHGGLIGVLLACWLFGRKTGRGFFTVTDFAAPLVPTGLLAGRLGNFINGELWGRVTDLPWGMVFEGAGALPRHPSQLYQAALEGGLLFVILWLYSARPRPVMAVSGVFLIGYGALRFIGEFAREPDAFLGFIAFDWLTMGQLLCLPMLVAGAVLLVLSRRHSAA</sequence>
<dbReference type="GO" id="GO:0042158">
    <property type="term" value="P:lipoprotein biosynthetic process"/>
    <property type="evidence" value="ECO:0007669"/>
    <property type="project" value="UniProtKB-UniRule"/>
</dbReference>
<evidence type="ECO:0000256" key="2">
    <source>
        <dbReference type="ARBA" id="ARBA00022475"/>
    </source>
</evidence>
<evidence type="ECO:0000256" key="5">
    <source>
        <dbReference type="ARBA" id="ARBA00022989"/>
    </source>
</evidence>
<keyword evidence="4 7" id="KW-0812">Transmembrane</keyword>
<accession>A0A1B1YWT2</accession>
<keyword evidence="3 7" id="KW-0808">Transferase</keyword>
<protein>
    <recommendedName>
        <fullName evidence="7">Phosphatidylglycerol--prolipoprotein diacylglyceryl transferase</fullName>
        <ecNumber evidence="7">2.5.1.145</ecNumber>
    </recommendedName>
</protein>
<dbReference type="NCBIfam" id="TIGR00544">
    <property type="entry name" value="lgt"/>
    <property type="match status" value="1"/>
</dbReference>
<keyword evidence="9" id="KW-1185">Reference proteome</keyword>
<organism evidence="8 9">
    <name type="scientific">Immundisolibacter cernigliae</name>
    <dbReference type="NCBI Taxonomy" id="1810504"/>
    <lineage>
        <taxon>Bacteria</taxon>
        <taxon>Pseudomonadati</taxon>
        <taxon>Pseudomonadota</taxon>
        <taxon>Gammaproteobacteria</taxon>
        <taxon>Immundisolibacterales</taxon>
        <taxon>Immundisolibacteraceae</taxon>
        <taxon>Immundisolibacter</taxon>
    </lineage>
</organism>
<dbReference type="PANTHER" id="PTHR30589:SF0">
    <property type="entry name" value="PHOSPHATIDYLGLYCEROL--PROLIPOPROTEIN DIACYLGLYCERYL TRANSFERASE"/>
    <property type="match status" value="1"/>
</dbReference>
<feature type="transmembrane region" description="Helical" evidence="7">
    <location>
        <begin position="19"/>
        <end position="36"/>
    </location>
</feature>
<evidence type="ECO:0000256" key="4">
    <source>
        <dbReference type="ARBA" id="ARBA00022692"/>
    </source>
</evidence>
<evidence type="ECO:0000256" key="3">
    <source>
        <dbReference type="ARBA" id="ARBA00022679"/>
    </source>
</evidence>
<dbReference type="STRING" id="1810504.PG2T_14770"/>
<comment type="subcellular location">
    <subcellularLocation>
        <location evidence="7">Cell membrane</location>
        <topology evidence="7">Multi-pass membrane protein</topology>
    </subcellularLocation>
</comment>
<dbReference type="GO" id="GO:0008961">
    <property type="term" value="F:phosphatidylglycerol-prolipoprotein diacylglyceryl transferase activity"/>
    <property type="evidence" value="ECO:0007669"/>
    <property type="project" value="UniProtKB-UniRule"/>
</dbReference>
<dbReference type="OrthoDB" id="871140at2"/>
<evidence type="ECO:0000256" key="6">
    <source>
        <dbReference type="ARBA" id="ARBA00023136"/>
    </source>
</evidence>
<feature type="transmembrane region" description="Helical" evidence="7">
    <location>
        <begin position="198"/>
        <end position="216"/>
    </location>
</feature>
<gene>
    <name evidence="7" type="primary">lgt</name>
    <name evidence="8" type="ORF">PG2T_14770</name>
</gene>
<dbReference type="KEGG" id="gbi:PG2T_14770"/>
<keyword evidence="8" id="KW-0449">Lipoprotein</keyword>
<dbReference type="AlphaFoldDB" id="A0A1B1YWT2"/>
<dbReference type="EMBL" id="CP014671">
    <property type="protein sequence ID" value="ANX05324.1"/>
    <property type="molecule type" value="Genomic_DNA"/>
</dbReference>
<feature type="transmembrane region" description="Helical" evidence="7">
    <location>
        <begin position="174"/>
        <end position="191"/>
    </location>
</feature>
<comment type="similarity">
    <text evidence="1 7">Belongs to the Lgt family.</text>
</comment>
<comment type="catalytic activity">
    <reaction evidence="7">
        <text>L-cysteinyl-[prolipoprotein] + a 1,2-diacyl-sn-glycero-3-phospho-(1'-sn-glycerol) = an S-1,2-diacyl-sn-glyceryl-L-cysteinyl-[prolipoprotein] + sn-glycerol 1-phosphate + H(+)</text>
        <dbReference type="Rhea" id="RHEA:56712"/>
        <dbReference type="Rhea" id="RHEA-COMP:14679"/>
        <dbReference type="Rhea" id="RHEA-COMP:14680"/>
        <dbReference type="ChEBI" id="CHEBI:15378"/>
        <dbReference type="ChEBI" id="CHEBI:29950"/>
        <dbReference type="ChEBI" id="CHEBI:57685"/>
        <dbReference type="ChEBI" id="CHEBI:64716"/>
        <dbReference type="ChEBI" id="CHEBI:140658"/>
        <dbReference type="EC" id="2.5.1.145"/>
    </reaction>
</comment>
<dbReference type="Pfam" id="PF01790">
    <property type="entry name" value="LGT"/>
    <property type="match status" value="1"/>
</dbReference>
<dbReference type="PROSITE" id="PS01311">
    <property type="entry name" value="LGT"/>
    <property type="match status" value="1"/>
</dbReference>
<dbReference type="InterPro" id="IPR001640">
    <property type="entry name" value="Lgt"/>
</dbReference>
<dbReference type="FunCoup" id="A0A1B1YWT2">
    <property type="interactions" value="343"/>
</dbReference>
<feature type="transmembrane region" description="Helical" evidence="7">
    <location>
        <begin position="120"/>
        <end position="140"/>
    </location>
</feature>
<feature type="transmembrane region" description="Helical" evidence="7">
    <location>
        <begin position="96"/>
        <end position="113"/>
    </location>
</feature>
<dbReference type="EC" id="2.5.1.145" evidence="7"/>
<feature type="transmembrane region" description="Helical" evidence="7">
    <location>
        <begin position="236"/>
        <end position="254"/>
    </location>
</feature>